<dbReference type="Proteomes" id="UP001589775">
    <property type="component" value="Unassembled WGS sequence"/>
</dbReference>
<keyword evidence="2" id="KW-1185">Reference proteome</keyword>
<gene>
    <name evidence="1" type="ORF">ACFFJ6_04300</name>
</gene>
<accession>A0ABV6EN64</accession>
<dbReference type="RefSeq" id="WP_378384716.1">
    <property type="nucleotide sequence ID" value="NZ_JBHLWM010000001.1"/>
</dbReference>
<evidence type="ECO:0000313" key="2">
    <source>
        <dbReference type="Proteomes" id="UP001589775"/>
    </source>
</evidence>
<dbReference type="EMBL" id="JBHLWM010000001">
    <property type="protein sequence ID" value="MFC0239673.1"/>
    <property type="molecule type" value="Genomic_DNA"/>
</dbReference>
<evidence type="ECO:0000313" key="1">
    <source>
        <dbReference type="EMBL" id="MFC0239673.1"/>
    </source>
</evidence>
<protein>
    <submittedName>
        <fullName evidence="1">Uncharacterized protein</fullName>
    </submittedName>
</protein>
<proteinExistence type="predicted"/>
<reference evidence="1 2" key="1">
    <citation type="submission" date="2024-09" db="EMBL/GenBank/DDBJ databases">
        <authorList>
            <person name="Sun Q."/>
            <person name="Mori K."/>
        </authorList>
    </citation>
    <scope>NUCLEOTIDE SEQUENCE [LARGE SCALE GENOMIC DNA]</scope>
    <source>
        <strain evidence="1 2">KCTC 23279</strain>
    </source>
</reference>
<comment type="caution">
    <text evidence="1">The sequence shown here is derived from an EMBL/GenBank/DDBJ whole genome shotgun (WGS) entry which is preliminary data.</text>
</comment>
<sequence length="74" mass="7888">MADFNVSDEAIAVLVDVARTAGRGLHAGQRLELNNLIAHRLVAVATTDQGQRSYAVTDEGQRLLDERGVGANEA</sequence>
<organism evidence="1 2">
    <name type="scientific">Rhodopseudomonas telluris</name>
    <dbReference type="NCBI Taxonomy" id="644215"/>
    <lineage>
        <taxon>Bacteria</taxon>
        <taxon>Pseudomonadati</taxon>
        <taxon>Pseudomonadota</taxon>
        <taxon>Alphaproteobacteria</taxon>
        <taxon>Hyphomicrobiales</taxon>
        <taxon>Nitrobacteraceae</taxon>
        <taxon>Rhodopseudomonas</taxon>
    </lineage>
</organism>
<name>A0ABV6EN64_9BRAD</name>